<dbReference type="AlphaFoldDB" id="A0AAV2EAD3"/>
<keyword evidence="4" id="KW-1185">Reference proteome</keyword>
<evidence type="ECO:0000313" key="4">
    <source>
        <dbReference type="Proteomes" id="UP001497516"/>
    </source>
</evidence>
<sequence length="76" mass="8451">MRTIMAMQLRTDSNMEEVRAEVEEARCERDMIMQLLTNMQEEQRRMAAALGLDSGDRGGPGGGGRRRWGPDGRPGG</sequence>
<organism evidence="3 4">
    <name type="scientific">Linum trigynum</name>
    <dbReference type="NCBI Taxonomy" id="586398"/>
    <lineage>
        <taxon>Eukaryota</taxon>
        <taxon>Viridiplantae</taxon>
        <taxon>Streptophyta</taxon>
        <taxon>Embryophyta</taxon>
        <taxon>Tracheophyta</taxon>
        <taxon>Spermatophyta</taxon>
        <taxon>Magnoliopsida</taxon>
        <taxon>eudicotyledons</taxon>
        <taxon>Gunneridae</taxon>
        <taxon>Pentapetalae</taxon>
        <taxon>rosids</taxon>
        <taxon>fabids</taxon>
        <taxon>Malpighiales</taxon>
        <taxon>Linaceae</taxon>
        <taxon>Linum</taxon>
    </lineage>
</organism>
<feature type="region of interest" description="Disordered" evidence="2">
    <location>
        <begin position="48"/>
        <end position="76"/>
    </location>
</feature>
<dbReference type="EMBL" id="OZ034817">
    <property type="protein sequence ID" value="CAL1382876.1"/>
    <property type="molecule type" value="Genomic_DNA"/>
</dbReference>
<reference evidence="3 4" key="1">
    <citation type="submission" date="2024-04" db="EMBL/GenBank/DDBJ databases">
        <authorList>
            <person name="Fracassetti M."/>
        </authorList>
    </citation>
    <scope>NUCLEOTIDE SEQUENCE [LARGE SCALE GENOMIC DNA]</scope>
</reference>
<evidence type="ECO:0000256" key="1">
    <source>
        <dbReference type="SAM" id="Coils"/>
    </source>
</evidence>
<feature type="coiled-coil region" evidence="1">
    <location>
        <begin position="15"/>
        <end position="42"/>
    </location>
</feature>
<dbReference type="Proteomes" id="UP001497516">
    <property type="component" value="Chromosome 4"/>
</dbReference>
<evidence type="ECO:0000313" key="3">
    <source>
        <dbReference type="EMBL" id="CAL1382876.1"/>
    </source>
</evidence>
<gene>
    <name evidence="3" type="ORF">LTRI10_LOCUS24180</name>
</gene>
<accession>A0AAV2EAD3</accession>
<keyword evidence="1" id="KW-0175">Coiled coil</keyword>
<evidence type="ECO:0000256" key="2">
    <source>
        <dbReference type="SAM" id="MobiDB-lite"/>
    </source>
</evidence>
<name>A0AAV2EAD3_9ROSI</name>
<proteinExistence type="predicted"/>
<protein>
    <submittedName>
        <fullName evidence="3">Uncharacterized protein</fullName>
    </submittedName>
</protein>